<sequence>MTHALSRRQKGLLLTAAGPLIISPDALLIKLIDLPDSQMLFWRGLLTAIGFFTIVVLRSGRRTWAVFRRCGLVGLGVAGLFTLSNFGFVLGNHYTKGGNVLMILAGAPLIAALLSRFFLHERQPLRTWIAIVLCLSGTSLIVFDDAGAGSWIGNGFALLAALSLAANFTLCRTRPGVDMSPMLVLAGLTVALLSPWLASGGWALPDADQARYLILLCLILIPIGFTLIQRGPLYLPAAEVSLLFLLETVTGTLWVWWLLGERPSNLAFIGGALVIGTLVIKSLIERRLEMRWRRTLDNQGFPPEA</sequence>
<evidence type="ECO:0000259" key="2">
    <source>
        <dbReference type="Pfam" id="PF00892"/>
    </source>
</evidence>
<feature type="domain" description="EamA" evidence="2">
    <location>
        <begin position="10"/>
        <end position="142"/>
    </location>
</feature>
<evidence type="ECO:0000313" key="4">
    <source>
        <dbReference type="Proteomes" id="UP001301869"/>
    </source>
</evidence>
<dbReference type="Proteomes" id="UP001301869">
    <property type="component" value="Chromosome"/>
</dbReference>
<feature type="transmembrane region" description="Helical" evidence="1">
    <location>
        <begin position="149"/>
        <end position="170"/>
    </location>
</feature>
<name>A0ABY9YXE2_9GAMM</name>
<dbReference type="InterPro" id="IPR037185">
    <property type="entry name" value="EmrE-like"/>
</dbReference>
<feature type="transmembrane region" description="Helical" evidence="1">
    <location>
        <begin position="100"/>
        <end position="118"/>
    </location>
</feature>
<keyword evidence="1" id="KW-0812">Transmembrane</keyword>
<feature type="transmembrane region" description="Helical" evidence="1">
    <location>
        <begin position="41"/>
        <end position="60"/>
    </location>
</feature>
<dbReference type="PANTHER" id="PTHR22911">
    <property type="entry name" value="ACYL-MALONYL CONDENSING ENZYME-RELATED"/>
    <property type="match status" value="1"/>
</dbReference>
<evidence type="ECO:0000313" key="3">
    <source>
        <dbReference type="EMBL" id="WNK19559.1"/>
    </source>
</evidence>
<dbReference type="SUPFAM" id="SSF103481">
    <property type="entry name" value="Multidrug resistance efflux transporter EmrE"/>
    <property type="match status" value="2"/>
</dbReference>
<organism evidence="3 4">
    <name type="scientific">Halomonas piscis</name>
    <dbReference type="NCBI Taxonomy" id="3031727"/>
    <lineage>
        <taxon>Bacteria</taxon>
        <taxon>Pseudomonadati</taxon>
        <taxon>Pseudomonadota</taxon>
        <taxon>Gammaproteobacteria</taxon>
        <taxon>Oceanospirillales</taxon>
        <taxon>Halomonadaceae</taxon>
        <taxon>Halomonas</taxon>
    </lineage>
</organism>
<reference evidence="3 4" key="1">
    <citation type="submission" date="2023-03" db="EMBL/GenBank/DDBJ databases">
        <title>Halomonas sp. nov., isolated from Korean tranditional fermented seafood 'Jeotgal'.</title>
        <authorList>
            <person name="Kim B."/>
            <person name="Shin N.-R."/>
        </authorList>
    </citation>
    <scope>NUCLEOTIDE SEQUENCE [LARGE SCALE GENOMIC DNA]</scope>
    <source>
        <strain evidence="3 4">SG2L-4</strain>
    </source>
</reference>
<gene>
    <name evidence="3" type="ORF">P1P91_12000</name>
</gene>
<dbReference type="Pfam" id="PF00892">
    <property type="entry name" value="EamA"/>
    <property type="match status" value="2"/>
</dbReference>
<keyword evidence="4" id="KW-1185">Reference proteome</keyword>
<feature type="transmembrane region" description="Helical" evidence="1">
    <location>
        <begin position="240"/>
        <end position="259"/>
    </location>
</feature>
<dbReference type="InterPro" id="IPR000620">
    <property type="entry name" value="EamA_dom"/>
</dbReference>
<keyword evidence="1" id="KW-1133">Transmembrane helix</keyword>
<feature type="transmembrane region" description="Helical" evidence="1">
    <location>
        <begin position="72"/>
        <end position="94"/>
    </location>
</feature>
<protein>
    <submittedName>
        <fullName evidence="3">DMT family transporter</fullName>
    </submittedName>
</protein>
<dbReference type="EMBL" id="CP119391">
    <property type="protein sequence ID" value="WNK19559.1"/>
    <property type="molecule type" value="Genomic_DNA"/>
</dbReference>
<feature type="transmembrane region" description="Helical" evidence="1">
    <location>
        <begin position="125"/>
        <end position="143"/>
    </location>
</feature>
<evidence type="ECO:0000256" key="1">
    <source>
        <dbReference type="SAM" id="Phobius"/>
    </source>
</evidence>
<accession>A0ABY9YXE2</accession>
<feature type="transmembrane region" description="Helical" evidence="1">
    <location>
        <begin position="210"/>
        <end position="228"/>
    </location>
</feature>
<feature type="transmembrane region" description="Helical" evidence="1">
    <location>
        <begin position="12"/>
        <end position="29"/>
    </location>
</feature>
<feature type="transmembrane region" description="Helical" evidence="1">
    <location>
        <begin position="265"/>
        <end position="284"/>
    </location>
</feature>
<feature type="transmembrane region" description="Helical" evidence="1">
    <location>
        <begin position="182"/>
        <end position="204"/>
    </location>
</feature>
<dbReference type="RefSeq" id="WP_311882905.1">
    <property type="nucleotide sequence ID" value="NZ_CP119391.1"/>
</dbReference>
<proteinExistence type="predicted"/>
<keyword evidence="1" id="KW-0472">Membrane</keyword>
<feature type="domain" description="EamA" evidence="2">
    <location>
        <begin position="152"/>
        <end position="280"/>
    </location>
</feature>